<dbReference type="EMBL" id="BSFK01000002">
    <property type="protein sequence ID" value="GLK74794.1"/>
    <property type="molecule type" value="Genomic_DNA"/>
</dbReference>
<accession>A0A9W6JFI1</accession>
<comment type="cofactor">
    <cofactor evidence="2">
        <name>Mg(2+)</name>
        <dbReference type="ChEBI" id="CHEBI:18420"/>
    </cofactor>
</comment>
<feature type="domain" description="Nudix hydrolase" evidence="8">
    <location>
        <begin position="53"/>
        <end position="192"/>
    </location>
</feature>
<dbReference type="GO" id="GO:0005829">
    <property type="term" value="C:cytosol"/>
    <property type="evidence" value="ECO:0007669"/>
    <property type="project" value="TreeGrafter"/>
</dbReference>
<comment type="similarity">
    <text evidence="3">Belongs to the Nudix hydrolase family. NudK subfamily.</text>
</comment>
<dbReference type="Gene3D" id="3.90.79.10">
    <property type="entry name" value="Nucleoside Triphosphate Pyrophosphohydrolase"/>
    <property type="match status" value="1"/>
</dbReference>
<dbReference type="Proteomes" id="UP001143364">
    <property type="component" value="Unassembled WGS sequence"/>
</dbReference>
<sequence length="212" mass="22439">MTGPDPMADRVAEVALEGPETLFDGYRRLEGWRVTLPAAAGRGPIDQHREVLRAGPCVGVIAVDLARDALVLIRQFRLPAHLATGHGDLVEIVAGRMEPGEDAAEAAARELTEETGLTATALAPVFRFLPTPGIVDENATVFLAAVDSAALPDEAGAEEEQELTRPFAIPIDDALASLADPAPRNAYLLLALQWLALNRPRLAALLSDAANA</sequence>
<evidence type="ECO:0000256" key="7">
    <source>
        <dbReference type="ARBA" id="ARBA00032272"/>
    </source>
</evidence>
<dbReference type="InterPro" id="IPR000086">
    <property type="entry name" value="NUDIX_hydrolase_dom"/>
</dbReference>
<evidence type="ECO:0000259" key="8">
    <source>
        <dbReference type="PROSITE" id="PS51462"/>
    </source>
</evidence>
<evidence type="ECO:0000256" key="5">
    <source>
        <dbReference type="ARBA" id="ARBA00022801"/>
    </source>
</evidence>
<comment type="catalytic activity">
    <reaction evidence="1">
        <text>GDP-alpha-D-mannose + H2O = alpha-D-mannose 1-phosphate + GMP + 2 H(+)</text>
        <dbReference type="Rhea" id="RHEA:27978"/>
        <dbReference type="ChEBI" id="CHEBI:15377"/>
        <dbReference type="ChEBI" id="CHEBI:15378"/>
        <dbReference type="ChEBI" id="CHEBI:57527"/>
        <dbReference type="ChEBI" id="CHEBI:58115"/>
        <dbReference type="ChEBI" id="CHEBI:58409"/>
    </reaction>
</comment>
<reference evidence="9" key="1">
    <citation type="journal article" date="2014" name="Int. J. Syst. Evol. Microbiol.">
        <title>Complete genome sequence of Corynebacterium casei LMG S-19264T (=DSM 44701T), isolated from a smear-ripened cheese.</title>
        <authorList>
            <consortium name="US DOE Joint Genome Institute (JGI-PGF)"/>
            <person name="Walter F."/>
            <person name="Albersmeier A."/>
            <person name="Kalinowski J."/>
            <person name="Ruckert C."/>
        </authorList>
    </citation>
    <scope>NUCLEOTIDE SEQUENCE</scope>
    <source>
        <strain evidence="9">VKM B-2555</strain>
    </source>
</reference>
<comment type="caution">
    <text evidence="9">The sequence shown here is derived from an EMBL/GenBank/DDBJ whole genome shotgun (WGS) entry which is preliminary data.</text>
</comment>
<proteinExistence type="inferred from homology"/>
<evidence type="ECO:0000313" key="9">
    <source>
        <dbReference type="EMBL" id="GLK74794.1"/>
    </source>
</evidence>
<dbReference type="PROSITE" id="PS00893">
    <property type="entry name" value="NUDIX_BOX"/>
    <property type="match status" value="1"/>
</dbReference>
<keyword evidence="10" id="KW-1185">Reference proteome</keyword>
<evidence type="ECO:0000256" key="4">
    <source>
        <dbReference type="ARBA" id="ARBA00016377"/>
    </source>
</evidence>
<dbReference type="GO" id="GO:0019693">
    <property type="term" value="P:ribose phosphate metabolic process"/>
    <property type="evidence" value="ECO:0007669"/>
    <property type="project" value="TreeGrafter"/>
</dbReference>
<dbReference type="PROSITE" id="PS51462">
    <property type="entry name" value="NUDIX"/>
    <property type="match status" value="1"/>
</dbReference>
<dbReference type="GO" id="GO:0006753">
    <property type="term" value="P:nucleoside phosphate metabolic process"/>
    <property type="evidence" value="ECO:0007669"/>
    <property type="project" value="TreeGrafter"/>
</dbReference>
<evidence type="ECO:0000256" key="6">
    <source>
        <dbReference type="ARBA" id="ARBA00032162"/>
    </source>
</evidence>
<evidence type="ECO:0000256" key="2">
    <source>
        <dbReference type="ARBA" id="ARBA00001946"/>
    </source>
</evidence>
<evidence type="ECO:0000256" key="3">
    <source>
        <dbReference type="ARBA" id="ARBA00007275"/>
    </source>
</evidence>
<dbReference type="SUPFAM" id="SSF55811">
    <property type="entry name" value="Nudix"/>
    <property type="match status" value="1"/>
</dbReference>
<dbReference type="PANTHER" id="PTHR11839:SF18">
    <property type="entry name" value="NUDIX HYDROLASE DOMAIN-CONTAINING PROTEIN"/>
    <property type="match status" value="1"/>
</dbReference>
<dbReference type="Pfam" id="PF00293">
    <property type="entry name" value="NUDIX"/>
    <property type="match status" value="1"/>
</dbReference>
<keyword evidence="5" id="KW-0378">Hydrolase</keyword>
<dbReference type="InterPro" id="IPR020084">
    <property type="entry name" value="NUDIX_hydrolase_CS"/>
</dbReference>
<organism evidence="9 10">
    <name type="scientific">Methylopila jiangsuensis</name>
    <dbReference type="NCBI Taxonomy" id="586230"/>
    <lineage>
        <taxon>Bacteria</taxon>
        <taxon>Pseudomonadati</taxon>
        <taxon>Pseudomonadota</taxon>
        <taxon>Alphaproteobacteria</taxon>
        <taxon>Hyphomicrobiales</taxon>
        <taxon>Methylopilaceae</taxon>
        <taxon>Methylopila</taxon>
    </lineage>
</organism>
<dbReference type="PANTHER" id="PTHR11839">
    <property type="entry name" value="UDP/ADP-SUGAR PYROPHOSPHATASE"/>
    <property type="match status" value="1"/>
</dbReference>
<gene>
    <name evidence="9" type="ORF">GCM10008171_00460</name>
</gene>
<name>A0A9W6JFI1_9HYPH</name>
<dbReference type="InterPro" id="IPR015797">
    <property type="entry name" value="NUDIX_hydrolase-like_dom_sf"/>
</dbReference>
<evidence type="ECO:0000313" key="10">
    <source>
        <dbReference type="Proteomes" id="UP001143364"/>
    </source>
</evidence>
<protein>
    <recommendedName>
        <fullName evidence="4">GDP-mannose pyrophosphatase</fullName>
    </recommendedName>
    <alternativeName>
        <fullName evidence="6">GDP-mannose hydrolase</fullName>
    </alternativeName>
    <alternativeName>
        <fullName evidence="7">GDPMK</fullName>
    </alternativeName>
</protein>
<reference evidence="9" key="2">
    <citation type="submission" date="2023-01" db="EMBL/GenBank/DDBJ databases">
        <authorList>
            <person name="Sun Q."/>
            <person name="Evtushenko L."/>
        </authorList>
    </citation>
    <scope>NUCLEOTIDE SEQUENCE</scope>
    <source>
        <strain evidence="9">VKM B-2555</strain>
    </source>
</reference>
<dbReference type="GO" id="GO:0016787">
    <property type="term" value="F:hydrolase activity"/>
    <property type="evidence" value="ECO:0007669"/>
    <property type="project" value="UniProtKB-KW"/>
</dbReference>
<dbReference type="AlphaFoldDB" id="A0A9W6JFI1"/>
<evidence type="ECO:0000256" key="1">
    <source>
        <dbReference type="ARBA" id="ARBA00000847"/>
    </source>
</evidence>